<keyword evidence="2" id="KW-1185">Reference proteome</keyword>
<sequence>MFSGITMNMQMNVGKKKLARLGS</sequence>
<gene>
    <name evidence="1" type="ORF">Goklo_029082</name>
</gene>
<dbReference type="AlphaFoldDB" id="A0A7J8W7U1"/>
<evidence type="ECO:0000313" key="2">
    <source>
        <dbReference type="Proteomes" id="UP000593573"/>
    </source>
</evidence>
<protein>
    <submittedName>
        <fullName evidence="1">Uncharacterized protein</fullName>
    </submittedName>
</protein>
<organism evidence="1 2">
    <name type="scientific">Gossypium klotzschianum</name>
    <dbReference type="NCBI Taxonomy" id="34286"/>
    <lineage>
        <taxon>Eukaryota</taxon>
        <taxon>Viridiplantae</taxon>
        <taxon>Streptophyta</taxon>
        <taxon>Embryophyta</taxon>
        <taxon>Tracheophyta</taxon>
        <taxon>Spermatophyta</taxon>
        <taxon>Magnoliopsida</taxon>
        <taxon>eudicotyledons</taxon>
        <taxon>Gunneridae</taxon>
        <taxon>Pentapetalae</taxon>
        <taxon>rosids</taxon>
        <taxon>malvids</taxon>
        <taxon>Malvales</taxon>
        <taxon>Malvaceae</taxon>
        <taxon>Malvoideae</taxon>
        <taxon>Gossypium</taxon>
    </lineage>
</organism>
<reference evidence="1 2" key="1">
    <citation type="journal article" date="2019" name="Genome Biol. Evol.">
        <title>Insights into the evolution of the New World diploid cottons (Gossypium, subgenus Houzingenia) based on genome sequencing.</title>
        <authorList>
            <person name="Grover C.E."/>
            <person name="Arick M.A. 2nd"/>
            <person name="Thrash A."/>
            <person name="Conover J.L."/>
            <person name="Sanders W.S."/>
            <person name="Peterson D.G."/>
            <person name="Frelichowski J.E."/>
            <person name="Scheffler J.A."/>
            <person name="Scheffler B.E."/>
            <person name="Wendel J.F."/>
        </authorList>
    </citation>
    <scope>NUCLEOTIDE SEQUENCE [LARGE SCALE GENOMIC DNA]</scope>
    <source>
        <strain evidence="1">57</strain>
        <tissue evidence="1">Leaf</tissue>
    </source>
</reference>
<comment type="caution">
    <text evidence="1">The sequence shown here is derived from an EMBL/GenBank/DDBJ whole genome shotgun (WGS) entry which is preliminary data.</text>
</comment>
<dbReference type="OrthoDB" id="1001594at2759"/>
<dbReference type="EMBL" id="JABFAB010238623">
    <property type="protein sequence ID" value="MBA0670900.1"/>
    <property type="molecule type" value="Genomic_DNA"/>
</dbReference>
<accession>A0A7J8W7U1</accession>
<proteinExistence type="predicted"/>
<name>A0A7J8W7U1_9ROSI</name>
<dbReference type="Proteomes" id="UP000593573">
    <property type="component" value="Unassembled WGS sequence"/>
</dbReference>
<evidence type="ECO:0000313" key="1">
    <source>
        <dbReference type="EMBL" id="MBA0670900.1"/>
    </source>
</evidence>